<dbReference type="PANTHER" id="PTHR43075">
    <property type="entry name" value="FORMATE LYASE ACTIVATING ENZYME, PUTATIVE (AFU_ORTHOLOGUE AFUA_2G15630)-RELATED"/>
    <property type="match status" value="1"/>
</dbReference>
<dbReference type="SFLD" id="SFLDS00029">
    <property type="entry name" value="Radical_SAM"/>
    <property type="match status" value="1"/>
</dbReference>
<dbReference type="GO" id="GO:0046872">
    <property type="term" value="F:metal ion binding"/>
    <property type="evidence" value="ECO:0007669"/>
    <property type="project" value="UniProtKB-KW"/>
</dbReference>
<dbReference type="EMBL" id="ACUX02000004">
    <property type="protein sequence ID" value="EEZ62259.1"/>
    <property type="molecule type" value="Genomic_DNA"/>
</dbReference>
<dbReference type="GO" id="GO:0051536">
    <property type="term" value="F:iron-sulfur cluster binding"/>
    <property type="evidence" value="ECO:0007669"/>
    <property type="project" value="UniProtKB-KW"/>
</dbReference>
<dbReference type="PANTHER" id="PTHR43075:SF1">
    <property type="entry name" value="FORMATE LYASE ACTIVATING ENZYME, PUTATIVE (AFU_ORTHOLOGUE AFUA_2G15630)-RELATED"/>
    <property type="match status" value="1"/>
</dbReference>
<keyword evidence="2 5" id="KW-0479">Metal-binding</keyword>
<comment type="cofactor">
    <cofactor evidence="5">
        <name>[4Fe-4S] cluster</name>
        <dbReference type="ChEBI" id="CHEBI:49883"/>
    </cofactor>
    <text evidence="5">Binds 1 [4Fe-4S] cluster. The cluster is coordinated with 3 cysteines and an exchangeable S-adenosyl-L-methionine.</text>
</comment>
<keyword evidence="3 5" id="KW-0408">Iron</keyword>
<feature type="domain" description="Radical SAM core" evidence="6">
    <location>
        <begin position="26"/>
        <end position="178"/>
    </location>
</feature>
<keyword evidence="4 5" id="KW-0411">Iron-sulfur</keyword>
<evidence type="ECO:0000256" key="1">
    <source>
        <dbReference type="ARBA" id="ARBA00022691"/>
    </source>
</evidence>
<name>D0WEX1_SLAES</name>
<gene>
    <name evidence="7" type="ORF">HMPREF0762_00357</name>
</gene>
<protein>
    <submittedName>
        <fullName evidence="7">Radical SAM domain protein</fullName>
    </submittedName>
</protein>
<evidence type="ECO:0000313" key="7">
    <source>
        <dbReference type="EMBL" id="EEZ62259.1"/>
    </source>
</evidence>
<feature type="binding site" evidence="5">
    <location>
        <position position="37"/>
    </location>
    <ligand>
        <name>[4Fe-4S] cluster</name>
        <dbReference type="ChEBI" id="CHEBI:49883"/>
        <note>4Fe-4S-S-AdoMet</note>
    </ligand>
</feature>
<dbReference type="SUPFAM" id="SSF102114">
    <property type="entry name" value="Radical SAM enzymes"/>
    <property type="match status" value="1"/>
</dbReference>
<dbReference type="Proteomes" id="UP000006001">
    <property type="component" value="Unassembled WGS sequence"/>
</dbReference>
<accession>D0WEX1</accession>
<keyword evidence="1 5" id="KW-0949">S-adenosyl-L-methionine</keyword>
<dbReference type="STRING" id="649764.HMPREF0762_00357"/>
<feature type="binding site" evidence="5">
    <location>
        <position position="30"/>
    </location>
    <ligand>
        <name>[4Fe-4S] cluster</name>
        <dbReference type="ChEBI" id="CHEBI:49883"/>
        <note>4Fe-4S-S-AdoMet</note>
    </ligand>
</feature>
<dbReference type="InterPro" id="IPR016431">
    <property type="entry name" value="Pyrv-formate_lyase-activ_prd"/>
</dbReference>
<keyword evidence="8" id="KW-1185">Reference proteome</keyword>
<organism evidence="7 8">
    <name type="scientific">Slackia exigua (strain ATCC 700122 / DSM 15923 / CIP 105133 / JCM 11022 / KCTC 5966 / S-7)</name>
    <dbReference type="NCBI Taxonomy" id="649764"/>
    <lineage>
        <taxon>Bacteria</taxon>
        <taxon>Bacillati</taxon>
        <taxon>Actinomycetota</taxon>
        <taxon>Coriobacteriia</taxon>
        <taxon>Eggerthellales</taxon>
        <taxon>Eggerthellaceae</taxon>
        <taxon>Slackia</taxon>
    </lineage>
</organism>
<sequence>MRVARAALHHWEEPPISGEAGSGTVFFSHCPLHCIYCQNRAIANGDAGLDIGIDRLAHIFLELQDQGALNINLVTPTHYVPHIRIALDEARAHGLNLPIVYNTSGYEAPRAIASLRGYVDTFLTDLRYAHPETARAFSHAPEYPRVAREALAAMAATGARVIVRILLLPGHVGEACENVHHVAEAYGDAVTLSLMSQYTPVRTFSQHPELSRRVTADEYEELLDFADSLGIEDYFWQDGAAAEESFIPDFLSYEGVLVPASLDRTAVGSVG</sequence>
<dbReference type="InterPro" id="IPR013785">
    <property type="entry name" value="Aldolase_TIM"/>
</dbReference>
<evidence type="ECO:0000313" key="8">
    <source>
        <dbReference type="Proteomes" id="UP000006001"/>
    </source>
</evidence>
<comment type="caution">
    <text evidence="7">The sequence shown here is derived from an EMBL/GenBank/DDBJ whole genome shotgun (WGS) entry which is preliminary data.</text>
</comment>
<dbReference type="Pfam" id="PF04055">
    <property type="entry name" value="Radical_SAM"/>
    <property type="match status" value="1"/>
</dbReference>
<evidence type="ECO:0000256" key="2">
    <source>
        <dbReference type="ARBA" id="ARBA00022723"/>
    </source>
</evidence>
<dbReference type="eggNOG" id="COG1313">
    <property type="taxonomic scope" value="Bacteria"/>
</dbReference>
<proteinExistence type="predicted"/>
<dbReference type="Gene3D" id="3.20.20.70">
    <property type="entry name" value="Aldolase class I"/>
    <property type="match status" value="1"/>
</dbReference>
<evidence type="ECO:0000259" key="6">
    <source>
        <dbReference type="Pfam" id="PF04055"/>
    </source>
</evidence>
<dbReference type="CDD" id="cd01335">
    <property type="entry name" value="Radical_SAM"/>
    <property type="match status" value="1"/>
</dbReference>
<dbReference type="PIRSF" id="PIRSF004869">
    <property type="entry name" value="PflX_prd"/>
    <property type="match status" value="1"/>
</dbReference>
<feature type="binding site" evidence="5">
    <location>
        <position position="34"/>
    </location>
    <ligand>
        <name>[4Fe-4S] cluster</name>
        <dbReference type="ChEBI" id="CHEBI:49883"/>
        <note>4Fe-4S-S-AdoMet</note>
    </ligand>
</feature>
<dbReference type="HOGENOM" id="CLU_062674_0_1_11"/>
<dbReference type="InterPro" id="IPR007197">
    <property type="entry name" value="rSAM"/>
</dbReference>
<dbReference type="InterPro" id="IPR040085">
    <property type="entry name" value="MJ0674-like"/>
</dbReference>
<dbReference type="AlphaFoldDB" id="D0WEX1"/>
<dbReference type="GO" id="GO:0003824">
    <property type="term" value="F:catalytic activity"/>
    <property type="evidence" value="ECO:0007669"/>
    <property type="project" value="InterPro"/>
</dbReference>
<reference evidence="7" key="1">
    <citation type="submission" date="2009-10" db="EMBL/GenBank/DDBJ databases">
        <authorList>
            <person name="Weinstock G."/>
            <person name="Sodergren E."/>
            <person name="Clifton S."/>
            <person name="Fulton L."/>
            <person name="Fulton B."/>
            <person name="Courtney L."/>
            <person name="Fronick C."/>
            <person name="Harrison M."/>
            <person name="Strong C."/>
            <person name="Farmer C."/>
            <person name="Delahaunty K."/>
            <person name="Markovic C."/>
            <person name="Hall O."/>
            <person name="Minx P."/>
            <person name="Tomlinson C."/>
            <person name="Mitreva M."/>
            <person name="Nelson J."/>
            <person name="Hou S."/>
            <person name="Wollam A."/>
            <person name="Pepin K.H."/>
            <person name="Johnson M."/>
            <person name="Bhonagiri V."/>
            <person name="Nash W.E."/>
            <person name="Warren W."/>
            <person name="Chinwalla A."/>
            <person name="Mardis E.R."/>
            <person name="Wilson R.K."/>
        </authorList>
    </citation>
    <scope>NUCLEOTIDE SEQUENCE [LARGE SCALE GENOMIC DNA]</scope>
    <source>
        <strain evidence="7">ATCC 700122</strain>
    </source>
</reference>
<evidence type="ECO:0000256" key="5">
    <source>
        <dbReference type="PIRSR" id="PIRSR004869-50"/>
    </source>
</evidence>
<evidence type="ECO:0000256" key="3">
    <source>
        <dbReference type="ARBA" id="ARBA00023004"/>
    </source>
</evidence>
<dbReference type="InterPro" id="IPR058240">
    <property type="entry name" value="rSAM_sf"/>
</dbReference>
<evidence type="ECO:0000256" key="4">
    <source>
        <dbReference type="ARBA" id="ARBA00023014"/>
    </source>
</evidence>